<proteinExistence type="predicted"/>
<keyword evidence="3" id="KW-1185">Reference proteome</keyword>
<organism evidence="2 3">
    <name type="scientific">Methanohalobium evestigatum (strain ATCC BAA-1072 / DSM 3721 / NBRC 107634 / OCM 161 / Z-7303)</name>
    <dbReference type="NCBI Taxonomy" id="644295"/>
    <lineage>
        <taxon>Archaea</taxon>
        <taxon>Methanobacteriati</taxon>
        <taxon>Methanobacteriota</taxon>
        <taxon>Stenosarchaea group</taxon>
        <taxon>Methanomicrobia</taxon>
        <taxon>Methanosarcinales</taxon>
        <taxon>Methanosarcinaceae</taxon>
        <taxon>Methanohalobium</taxon>
    </lineage>
</organism>
<feature type="region of interest" description="Disordered" evidence="1">
    <location>
        <begin position="84"/>
        <end position="114"/>
    </location>
</feature>
<dbReference type="STRING" id="644295.Metev_0662"/>
<reference evidence="2 3" key="1">
    <citation type="submission" date="2010-06" db="EMBL/GenBank/DDBJ databases">
        <title>Complete sequence chromosome of Methanohalobium evestigatum Z-7303.</title>
        <authorList>
            <consortium name="US DOE Joint Genome Institute"/>
            <person name="Lucas S."/>
            <person name="Copeland A."/>
            <person name="Lapidus A."/>
            <person name="Cheng J.-F."/>
            <person name="Bruce D."/>
            <person name="Goodwin L."/>
            <person name="Pitluck S."/>
            <person name="Saunders E."/>
            <person name="Detter J.C."/>
            <person name="Han C."/>
            <person name="Tapia R."/>
            <person name="Land M."/>
            <person name="Hauser L."/>
            <person name="Kyrpides N."/>
            <person name="Mikhailova N."/>
            <person name="Sieprawska-Lupa M."/>
            <person name="Whitman W.B."/>
            <person name="Anderson I."/>
            <person name="Woyke T."/>
        </authorList>
    </citation>
    <scope>NUCLEOTIDE SEQUENCE [LARGE SCALE GENOMIC DNA]</scope>
    <source>
        <strain evidence="3">ATCC BAA-1072 / DSM 3721 / NBRC 107634 / OCM 161 / Z-7303</strain>
    </source>
</reference>
<dbReference type="KEGG" id="mev:Metev_0662"/>
<name>D7E6U4_METEZ</name>
<accession>D7E6U4</accession>
<gene>
    <name evidence="2" type="ordered locus">Metev_0662</name>
</gene>
<dbReference type="GeneID" id="9346284"/>
<dbReference type="HOGENOM" id="CLU_2115474_0_0_2"/>
<sequence length="114" mass="12959">MTAESKRKKNTICATVSPYVKKRVDDLVNSNDFSSMSDLVSQALSEFIANYEKKDKEDITDIVRDIIENDPEINKVIMGKLKKQMFPDESSDETSKSNSKVKVPEKHSQIKTDD</sequence>
<evidence type="ECO:0000313" key="2">
    <source>
        <dbReference type="EMBL" id="ADI73568.1"/>
    </source>
</evidence>
<feature type="compositionally biased region" description="Basic and acidic residues" evidence="1">
    <location>
        <begin position="102"/>
        <end position="114"/>
    </location>
</feature>
<evidence type="ECO:0000313" key="3">
    <source>
        <dbReference type="Proteomes" id="UP000000391"/>
    </source>
</evidence>
<dbReference type="Proteomes" id="UP000000391">
    <property type="component" value="Chromosome"/>
</dbReference>
<evidence type="ECO:0000256" key="1">
    <source>
        <dbReference type="SAM" id="MobiDB-lite"/>
    </source>
</evidence>
<dbReference type="AlphaFoldDB" id="D7E6U4"/>
<dbReference type="EMBL" id="CP002069">
    <property type="protein sequence ID" value="ADI73568.1"/>
    <property type="molecule type" value="Genomic_DNA"/>
</dbReference>
<dbReference type="OrthoDB" id="144052at2157"/>
<protein>
    <submittedName>
        <fullName evidence="2">Uncharacterized protein</fullName>
    </submittedName>
</protein>
<dbReference type="RefSeq" id="WP_013194136.1">
    <property type="nucleotide sequence ID" value="NC_014253.1"/>
</dbReference>